<accession>A0A8T1NTM7</accession>
<name>A0A8T1NTM7_CARIL</name>
<dbReference type="Proteomes" id="UP000811609">
    <property type="component" value="Chromosome 13"/>
</dbReference>
<comment type="caution">
    <text evidence="1">The sequence shown here is derived from an EMBL/GenBank/DDBJ whole genome shotgun (WGS) entry which is preliminary data.</text>
</comment>
<dbReference type="EMBL" id="CM031821">
    <property type="protein sequence ID" value="KAG6632243.1"/>
    <property type="molecule type" value="Genomic_DNA"/>
</dbReference>
<reference evidence="1" key="1">
    <citation type="submission" date="2020-12" db="EMBL/GenBank/DDBJ databases">
        <title>WGS assembly of Carya illinoinensis cv. Pawnee.</title>
        <authorList>
            <person name="Platts A."/>
            <person name="Shu S."/>
            <person name="Wright S."/>
            <person name="Barry K."/>
            <person name="Edger P."/>
            <person name="Pires J.C."/>
            <person name="Schmutz J."/>
        </authorList>
    </citation>
    <scope>NUCLEOTIDE SEQUENCE</scope>
    <source>
        <tissue evidence="1">Leaf</tissue>
    </source>
</reference>
<sequence length="58" mass="6346">MVFYRTFASHDYLFFVAALEDLVSIIFPTTCSNKKAHLPQTLGVKILGVAGSDSTNIP</sequence>
<gene>
    <name evidence="1" type="ORF">CIPAW_13G145400</name>
</gene>
<proteinExistence type="predicted"/>
<protein>
    <submittedName>
        <fullName evidence="1">Uncharacterized protein</fullName>
    </submittedName>
</protein>
<keyword evidence="2" id="KW-1185">Reference proteome</keyword>
<evidence type="ECO:0000313" key="2">
    <source>
        <dbReference type="Proteomes" id="UP000811609"/>
    </source>
</evidence>
<evidence type="ECO:0000313" key="1">
    <source>
        <dbReference type="EMBL" id="KAG6632243.1"/>
    </source>
</evidence>
<dbReference type="AlphaFoldDB" id="A0A8T1NTM7"/>
<organism evidence="1 2">
    <name type="scientific">Carya illinoinensis</name>
    <name type="common">Pecan</name>
    <dbReference type="NCBI Taxonomy" id="32201"/>
    <lineage>
        <taxon>Eukaryota</taxon>
        <taxon>Viridiplantae</taxon>
        <taxon>Streptophyta</taxon>
        <taxon>Embryophyta</taxon>
        <taxon>Tracheophyta</taxon>
        <taxon>Spermatophyta</taxon>
        <taxon>Magnoliopsida</taxon>
        <taxon>eudicotyledons</taxon>
        <taxon>Gunneridae</taxon>
        <taxon>Pentapetalae</taxon>
        <taxon>rosids</taxon>
        <taxon>fabids</taxon>
        <taxon>Fagales</taxon>
        <taxon>Juglandaceae</taxon>
        <taxon>Carya</taxon>
    </lineage>
</organism>